<keyword evidence="1 9" id="KW-0597">Phosphoprotein</keyword>
<dbReference type="GO" id="GO:0005524">
    <property type="term" value="F:ATP binding"/>
    <property type="evidence" value="ECO:0007669"/>
    <property type="project" value="UniProtKB-KW"/>
</dbReference>
<dbReference type="InterPro" id="IPR025944">
    <property type="entry name" value="Sigma_54_int_dom_CS"/>
</dbReference>
<dbReference type="Proteomes" id="UP000278398">
    <property type="component" value="Unassembled WGS sequence"/>
</dbReference>
<dbReference type="FunFam" id="3.40.50.300:FF:000006">
    <property type="entry name" value="DNA-binding transcriptional regulator NtrC"/>
    <property type="match status" value="1"/>
</dbReference>
<dbReference type="SMART" id="SM00382">
    <property type="entry name" value="AAA"/>
    <property type="match status" value="1"/>
</dbReference>
<evidence type="ECO:0000256" key="9">
    <source>
        <dbReference type="PROSITE-ProRule" id="PRU00169"/>
    </source>
</evidence>
<keyword evidence="7" id="KW-0010">Activator</keyword>
<keyword evidence="8" id="KW-0804">Transcription</keyword>
<sequence length="488" mass="52845">MQFQAAGDKDVSKERRPSVLVVEDTPSLSATYRAILEKQNFAVETAATGAEALERLAHGAFDALVLDVRLPDMTGLDVLDALRERGDETEAVVITADGSINLAVDAMRRGAFDFIVKPLNAHRLAVTVSNATERARLKAEVSTLRRELGDESGFCQFIGRSAAMQTVYRIIRNAGPSNATVFVLGESGTGKELCADAVHRSSKRASGPFVTLNCAAIPKDLLESEIFGHVRGAFSGATADRKGAALSADGGTLFLDEICEMDIALQSKLLRFLQNKEVQRLGEDKVQRCDVRIVCASNRDPLAEVQAGRFREDLYYRLHVIPIELPPLRERGEDIVELAEWFLARFSREEGKAFNALSADALAAMRHHSWPGNVRQLENLMRRLVVLNDGHTIELHMLPADIRASAATATPGVHGPAADARRPLASTPSLAAAVDAPPVVGPLEATIREAIERAITASGGSIPKAAQMLDVSPSTLYRRIEAWESAAQ</sequence>
<evidence type="ECO:0000259" key="11">
    <source>
        <dbReference type="PROSITE" id="PS50110"/>
    </source>
</evidence>
<dbReference type="Gene3D" id="3.40.50.2300">
    <property type="match status" value="1"/>
</dbReference>
<dbReference type="PROSITE" id="PS50045">
    <property type="entry name" value="SIGMA54_INTERACT_4"/>
    <property type="match status" value="1"/>
</dbReference>
<comment type="caution">
    <text evidence="12">The sequence shown here is derived from an EMBL/GenBank/DDBJ whole genome shotgun (WGS) entry which is preliminary data.</text>
</comment>
<accession>A0A3S0A764</accession>
<dbReference type="OrthoDB" id="9761019at2"/>
<organism evidence="12 13">
    <name type="scientific">Aquibium carbonis</name>
    <dbReference type="NCBI Taxonomy" id="2495581"/>
    <lineage>
        <taxon>Bacteria</taxon>
        <taxon>Pseudomonadati</taxon>
        <taxon>Pseudomonadota</taxon>
        <taxon>Alphaproteobacteria</taxon>
        <taxon>Hyphomicrobiales</taxon>
        <taxon>Phyllobacteriaceae</taxon>
        <taxon>Aquibium</taxon>
    </lineage>
</organism>
<evidence type="ECO:0000259" key="10">
    <source>
        <dbReference type="PROSITE" id="PS50045"/>
    </source>
</evidence>
<keyword evidence="5" id="KW-0805">Transcription regulation</keyword>
<keyword evidence="4" id="KW-0902">Two-component regulatory system</keyword>
<dbReference type="GO" id="GO:0000160">
    <property type="term" value="P:phosphorelay signal transduction system"/>
    <property type="evidence" value="ECO:0007669"/>
    <property type="project" value="UniProtKB-KW"/>
</dbReference>
<dbReference type="Gene3D" id="1.10.10.60">
    <property type="entry name" value="Homeodomain-like"/>
    <property type="match status" value="1"/>
</dbReference>
<dbReference type="SMART" id="SM00448">
    <property type="entry name" value="REC"/>
    <property type="match status" value="1"/>
</dbReference>
<proteinExistence type="predicted"/>
<dbReference type="Pfam" id="PF00072">
    <property type="entry name" value="Response_reg"/>
    <property type="match status" value="1"/>
</dbReference>
<dbReference type="CDD" id="cd17572">
    <property type="entry name" value="REC_NtrC1-like"/>
    <property type="match status" value="1"/>
</dbReference>
<feature type="modified residue" description="4-aspartylphosphate" evidence="9">
    <location>
        <position position="67"/>
    </location>
</feature>
<dbReference type="SUPFAM" id="SSF46689">
    <property type="entry name" value="Homeodomain-like"/>
    <property type="match status" value="1"/>
</dbReference>
<gene>
    <name evidence="12" type="ORF">EJC49_16090</name>
</gene>
<dbReference type="Gene3D" id="1.10.8.60">
    <property type="match status" value="1"/>
</dbReference>
<dbReference type="InterPro" id="IPR003593">
    <property type="entry name" value="AAA+_ATPase"/>
</dbReference>
<dbReference type="Pfam" id="PF25601">
    <property type="entry name" value="AAA_lid_14"/>
    <property type="match status" value="1"/>
</dbReference>
<evidence type="ECO:0000256" key="2">
    <source>
        <dbReference type="ARBA" id="ARBA00022741"/>
    </source>
</evidence>
<dbReference type="InterPro" id="IPR001789">
    <property type="entry name" value="Sig_transdc_resp-reg_receiver"/>
</dbReference>
<dbReference type="EMBL" id="RWKW01000056">
    <property type="protein sequence ID" value="RST85401.1"/>
    <property type="molecule type" value="Genomic_DNA"/>
</dbReference>
<evidence type="ECO:0000256" key="7">
    <source>
        <dbReference type="ARBA" id="ARBA00023159"/>
    </source>
</evidence>
<feature type="domain" description="Response regulatory" evidence="11">
    <location>
        <begin position="18"/>
        <end position="132"/>
    </location>
</feature>
<dbReference type="InterPro" id="IPR027417">
    <property type="entry name" value="P-loop_NTPase"/>
</dbReference>
<keyword evidence="13" id="KW-1185">Reference proteome</keyword>
<dbReference type="FunFam" id="1.10.8.60:FF:000120">
    <property type="entry name" value="Sigma-54-dependent Fis family transcriptional regulator"/>
    <property type="match status" value="1"/>
</dbReference>
<dbReference type="PROSITE" id="PS00676">
    <property type="entry name" value="SIGMA54_INTERACT_2"/>
    <property type="match status" value="1"/>
</dbReference>
<evidence type="ECO:0000256" key="1">
    <source>
        <dbReference type="ARBA" id="ARBA00022553"/>
    </source>
</evidence>
<evidence type="ECO:0000256" key="8">
    <source>
        <dbReference type="ARBA" id="ARBA00023163"/>
    </source>
</evidence>
<evidence type="ECO:0000256" key="3">
    <source>
        <dbReference type="ARBA" id="ARBA00022840"/>
    </source>
</evidence>
<dbReference type="SUPFAM" id="SSF52172">
    <property type="entry name" value="CheY-like"/>
    <property type="match status" value="1"/>
</dbReference>
<dbReference type="GO" id="GO:0043565">
    <property type="term" value="F:sequence-specific DNA binding"/>
    <property type="evidence" value="ECO:0007669"/>
    <property type="project" value="InterPro"/>
</dbReference>
<dbReference type="PROSITE" id="PS00688">
    <property type="entry name" value="SIGMA54_INTERACT_3"/>
    <property type="match status" value="1"/>
</dbReference>
<reference evidence="12 13" key="1">
    <citation type="submission" date="2018-12" db="EMBL/GenBank/DDBJ databases">
        <title>Mesorhizobium carbonis sp. nov., isolated from coal mine water.</title>
        <authorList>
            <person name="Xin W."/>
            <person name="Xu Z."/>
            <person name="Xiang F."/>
            <person name="Zhang J."/>
            <person name="Xi L."/>
            <person name="Liu J."/>
        </authorList>
    </citation>
    <scope>NUCLEOTIDE SEQUENCE [LARGE SCALE GENOMIC DNA]</scope>
    <source>
        <strain evidence="12 13">B2.3</strain>
    </source>
</reference>
<protein>
    <submittedName>
        <fullName evidence="12">Sigma-54-dependent Fis family transcriptional regulator</fullName>
    </submittedName>
</protein>
<keyword evidence="2" id="KW-0547">Nucleotide-binding</keyword>
<dbReference type="InterPro" id="IPR002078">
    <property type="entry name" value="Sigma_54_int"/>
</dbReference>
<dbReference type="InterPro" id="IPR002197">
    <property type="entry name" value="HTH_Fis"/>
</dbReference>
<feature type="domain" description="Sigma-54 factor interaction" evidence="10">
    <location>
        <begin position="157"/>
        <end position="386"/>
    </location>
</feature>
<evidence type="ECO:0000256" key="5">
    <source>
        <dbReference type="ARBA" id="ARBA00023015"/>
    </source>
</evidence>
<dbReference type="InterPro" id="IPR025943">
    <property type="entry name" value="Sigma_54_int_dom_ATP-bd_2"/>
</dbReference>
<dbReference type="PANTHER" id="PTHR32071">
    <property type="entry name" value="TRANSCRIPTIONAL REGULATORY PROTEIN"/>
    <property type="match status" value="1"/>
</dbReference>
<dbReference type="SUPFAM" id="SSF52540">
    <property type="entry name" value="P-loop containing nucleoside triphosphate hydrolases"/>
    <property type="match status" value="1"/>
</dbReference>
<keyword evidence="6" id="KW-0238">DNA-binding</keyword>
<dbReference type="Pfam" id="PF00158">
    <property type="entry name" value="Sigma54_activat"/>
    <property type="match status" value="1"/>
</dbReference>
<name>A0A3S0A764_9HYPH</name>
<evidence type="ECO:0000256" key="6">
    <source>
        <dbReference type="ARBA" id="ARBA00023125"/>
    </source>
</evidence>
<dbReference type="InterPro" id="IPR009057">
    <property type="entry name" value="Homeodomain-like_sf"/>
</dbReference>
<evidence type="ECO:0000256" key="4">
    <source>
        <dbReference type="ARBA" id="ARBA00023012"/>
    </source>
</evidence>
<dbReference type="InterPro" id="IPR011006">
    <property type="entry name" value="CheY-like_superfamily"/>
</dbReference>
<dbReference type="Pfam" id="PF02954">
    <property type="entry name" value="HTH_8"/>
    <property type="match status" value="1"/>
</dbReference>
<dbReference type="PROSITE" id="PS50110">
    <property type="entry name" value="RESPONSE_REGULATORY"/>
    <property type="match status" value="1"/>
</dbReference>
<dbReference type="CDD" id="cd00009">
    <property type="entry name" value="AAA"/>
    <property type="match status" value="1"/>
</dbReference>
<evidence type="ECO:0000313" key="13">
    <source>
        <dbReference type="Proteomes" id="UP000278398"/>
    </source>
</evidence>
<dbReference type="AlphaFoldDB" id="A0A3S0A764"/>
<dbReference type="InterPro" id="IPR058031">
    <property type="entry name" value="AAA_lid_NorR"/>
</dbReference>
<dbReference type="PANTHER" id="PTHR32071:SF117">
    <property type="entry name" value="PTS-DEPENDENT DIHYDROXYACETONE KINASE OPERON REGULATORY PROTEIN-RELATED"/>
    <property type="match status" value="1"/>
</dbReference>
<dbReference type="RefSeq" id="WP_126700957.1">
    <property type="nucleotide sequence ID" value="NZ_RWKW01000056.1"/>
</dbReference>
<evidence type="ECO:0000313" key="12">
    <source>
        <dbReference type="EMBL" id="RST85401.1"/>
    </source>
</evidence>
<keyword evidence="3" id="KW-0067">ATP-binding</keyword>
<dbReference type="GO" id="GO:0006355">
    <property type="term" value="P:regulation of DNA-templated transcription"/>
    <property type="evidence" value="ECO:0007669"/>
    <property type="project" value="InterPro"/>
</dbReference>
<dbReference type="Gene3D" id="3.40.50.300">
    <property type="entry name" value="P-loop containing nucleotide triphosphate hydrolases"/>
    <property type="match status" value="1"/>
</dbReference>